<dbReference type="PANTHER" id="PTHR13479">
    <property type="entry name" value="30S RIBOSOMAL PROTEIN S18"/>
    <property type="match status" value="1"/>
</dbReference>
<comment type="caution">
    <text evidence="4">The sequence shown here is derived from an EMBL/GenBank/DDBJ whole genome shotgun (WGS) entry which is preliminary data.</text>
</comment>
<dbReference type="SUPFAM" id="SSF46911">
    <property type="entry name" value="Ribosomal protein S18"/>
    <property type="match status" value="1"/>
</dbReference>
<keyword evidence="3" id="KW-0687">Ribonucleoprotein</keyword>
<proteinExistence type="inferred from homology"/>
<dbReference type="PANTHER" id="PTHR13479:SF40">
    <property type="entry name" value="SMALL RIBOSOMAL SUBUNIT PROTEIN BS18M"/>
    <property type="match status" value="1"/>
</dbReference>
<evidence type="ECO:0000313" key="5">
    <source>
        <dbReference type="Proteomes" id="UP001627154"/>
    </source>
</evidence>
<sequence length="147" mass="17108">MSVMHIMLSLRIVVSNRVGMIVNRNLHNPSRVTSSIASPAKTSEDRDAPIEMENPYTQKKEKCILCKYNIEPDYKNVRLISQFQSRYTGRVYAKHITGLCQAQQEKVEREIHKAQHAGMMGYYTKEAEFVNDPMLFDIDNPFRPHKY</sequence>
<evidence type="ECO:0000256" key="2">
    <source>
        <dbReference type="ARBA" id="ARBA00022980"/>
    </source>
</evidence>
<dbReference type="InterPro" id="IPR036870">
    <property type="entry name" value="Ribosomal_bS18_sf"/>
</dbReference>
<protein>
    <recommendedName>
        <fullName evidence="6">28S ribosomal protein S18c, mitochondrial</fullName>
    </recommendedName>
</protein>
<keyword evidence="2" id="KW-0689">Ribosomal protein</keyword>
<dbReference type="InterPro" id="IPR001648">
    <property type="entry name" value="Ribosomal_bS18"/>
</dbReference>
<name>A0ABD2W8W8_9HYME</name>
<keyword evidence="5" id="KW-1185">Reference proteome</keyword>
<dbReference type="GO" id="GO:1990904">
    <property type="term" value="C:ribonucleoprotein complex"/>
    <property type="evidence" value="ECO:0007669"/>
    <property type="project" value="UniProtKB-KW"/>
</dbReference>
<evidence type="ECO:0000313" key="4">
    <source>
        <dbReference type="EMBL" id="KAL3389293.1"/>
    </source>
</evidence>
<evidence type="ECO:0000256" key="3">
    <source>
        <dbReference type="ARBA" id="ARBA00023274"/>
    </source>
</evidence>
<evidence type="ECO:0008006" key="6">
    <source>
        <dbReference type="Google" id="ProtNLM"/>
    </source>
</evidence>
<gene>
    <name evidence="4" type="ORF">TKK_015541</name>
</gene>
<dbReference type="AlphaFoldDB" id="A0ABD2W8W8"/>
<organism evidence="4 5">
    <name type="scientific">Trichogramma kaykai</name>
    <dbReference type="NCBI Taxonomy" id="54128"/>
    <lineage>
        <taxon>Eukaryota</taxon>
        <taxon>Metazoa</taxon>
        <taxon>Ecdysozoa</taxon>
        <taxon>Arthropoda</taxon>
        <taxon>Hexapoda</taxon>
        <taxon>Insecta</taxon>
        <taxon>Pterygota</taxon>
        <taxon>Neoptera</taxon>
        <taxon>Endopterygota</taxon>
        <taxon>Hymenoptera</taxon>
        <taxon>Apocrita</taxon>
        <taxon>Proctotrupomorpha</taxon>
        <taxon>Chalcidoidea</taxon>
        <taxon>Trichogrammatidae</taxon>
        <taxon>Trichogramma</taxon>
    </lineage>
</organism>
<dbReference type="Proteomes" id="UP001627154">
    <property type="component" value="Unassembled WGS sequence"/>
</dbReference>
<reference evidence="4 5" key="1">
    <citation type="journal article" date="2024" name="bioRxiv">
        <title>A reference genome for Trichogramma kaykai: A tiny desert-dwelling parasitoid wasp with competing sex-ratio distorters.</title>
        <authorList>
            <person name="Culotta J."/>
            <person name="Lindsey A.R."/>
        </authorList>
    </citation>
    <scope>NUCLEOTIDE SEQUENCE [LARGE SCALE GENOMIC DNA]</scope>
    <source>
        <strain evidence="4 5">KSX58</strain>
    </source>
</reference>
<dbReference type="GO" id="GO:0005840">
    <property type="term" value="C:ribosome"/>
    <property type="evidence" value="ECO:0007669"/>
    <property type="project" value="UniProtKB-KW"/>
</dbReference>
<comment type="similarity">
    <text evidence="1">Belongs to the bacterial ribosomal protein bS18 family.</text>
</comment>
<dbReference type="Gene3D" id="4.10.640.10">
    <property type="entry name" value="Ribosomal protein S18"/>
    <property type="match status" value="1"/>
</dbReference>
<dbReference type="Pfam" id="PF01084">
    <property type="entry name" value="Ribosomal_S18"/>
    <property type="match status" value="1"/>
</dbReference>
<evidence type="ECO:0000256" key="1">
    <source>
        <dbReference type="ARBA" id="ARBA00005589"/>
    </source>
</evidence>
<dbReference type="EMBL" id="JBJJXI010000123">
    <property type="protein sequence ID" value="KAL3389293.1"/>
    <property type="molecule type" value="Genomic_DNA"/>
</dbReference>
<accession>A0ABD2W8W8</accession>